<dbReference type="EMBL" id="BMPP01000016">
    <property type="protein sequence ID" value="GGK36579.1"/>
    <property type="molecule type" value="Genomic_DNA"/>
</dbReference>
<keyword evidence="2" id="KW-1185">Reference proteome</keyword>
<accession>A0ABQ2F3C7</accession>
<name>A0ABQ2F3C7_9DEIO</name>
<dbReference type="Gene3D" id="2.30.40.10">
    <property type="entry name" value="Urease, subunit C, domain 1"/>
    <property type="match status" value="1"/>
</dbReference>
<proteinExistence type="predicted"/>
<reference evidence="2" key="1">
    <citation type="journal article" date="2019" name="Int. J. Syst. Evol. Microbiol.">
        <title>The Global Catalogue of Microorganisms (GCM) 10K type strain sequencing project: providing services to taxonomists for standard genome sequencing and annotation.</title>
        <authorList>
            <consortium name="The Broad Institute Genomics Platform"/>
            <consortium name="The Broad Institute Genome Sequencing Center for Infectious Disease"/>
            <person name="Wu L."/>
            <person name="Ma J."/>
        </authorList>
    </citation>
    <scope>NUCLEOTIDE SEQUENCE [LARGE SCALE GENOMIC DNA]</scope>
    <source>
        <strain evidence="2">JCM 30331</strain>
    </source>
</reference>
<sequence length="262" mass="27750">MLALTGCLFDGDTLHPHATVLIQDGVILEVGTNLPIPAGTLVLDAGPDGTILPGLIDLHVHARPDYAHWFPEAGVTTVRDAGNSLDVIRDLRTLAHSGEGPRVYASGTILDGEDSIFQHFGEGVLIEVGDQRAGAWILQNVQDAQGAVDALVAAGVDTVKLYEQLPPDAFQAAVQRARDHGLPVMTDLGTRFTRGLDGARVDALEALDMGVRTIEHASGFALAFQRLGFDAATQFPTDDVLRQFARAVVDAGAVLVPTLSVH</sequence>
<gene>
    <name evidence="1" type="ORF">GCM10008955_32990</name>
</gene>
<evidence type="ECO:0000313" key="1">
    <source>
        <dbReference type="EMBL" id="GGK36579.1"/>
    </source>
</evidence>
<dbReference type="PANTHER" id="PTHR43135:SF3">
    <property type="entry name" value="ALPHA-D-RIBOSE 1-METHYLPHOSPHONATE 5-TRIPHOSPHATE DIPHOSPHATASE"/>
    <property type="match status" value="1"/>
</dbReference>
<dbReference type="Gene3D" id="3.30.110.90">
    <property type="entry name" value="Amidohydrolase"/>
    <property type="match status" value="1"/>
</dbReference>
<dbReference type="InterPro" id="IPR051781">
    <property type="entry name" value="Metallo-dep_Hydrolase"/>
</dbReference>
<evidence type="ECO:0008006" key="3">
    <source>
        <dbReference type="Google" id="ProtNLM"/>
    </source>
</evidence>
<dbReference type="SUPFAM" id="SSF51338">
    <property type="entry name" value="Composite domain of metallo-dependent hydrolases"/>
    <property type="match status" value="1"/>
</dbReference>
<dbReference type="RefSeq" id="WP_189010733.1">
    <property type="nucleotide sequence ID" value="NZ_BMPP01000016.1"/>
</dbReference>
<dbReference type="Proteomes" id="UP000647587">
    <property type="component" value="Unassembled WGS sequence"/>
</dbReference>
<evidence type="ECO:0000313" key="2">
    <source>
        <dbReference type="Proteomes" id="UP000647587"/>
    </source>
</evidence>
<dbReference type="SUPFAM" id="SSF51556">
    <property type="entry name" value="Metallo-dependent hydrolases"/>
    <property type="match status" value="1"/>
</dbReference>
<dbReference type="PANTHER" id="PTHR43135">
    <property type="entry name" value="ALPHA-D-RIBOSE 1-METHYLPHOSPHONATE 5-TRIPHOSPHATE DIPHOSPHATASE"/>
    <property type="match status" value="1"/>
</dbReference>
<organism evidence="1 2">
    <name type="scientific">Deinococcus malanensis</name>
    <dbReference type="NCBI Taxonomy" id="1706855"/>
    <lineage>
        <taxon>Bacteria</taxon>
        <taxon>Thermotogati</taxon>
        <taxon>Deinococcota</taxon>
        <taxon>Deinococci</taxon>
        <taxon>Deinococcales</taxon>
        <taxon>Deinococcaceae</taxon>
        <taxon>Deinococcus</taxon>
    </lineage>
</organism>
<protein>
    <recommendedName>
        <fullName evidence="3">Amidohydrolase-related domain-containing protein</fullName>
    </recommendedName>
</protein>
<dbReference type="Gene3D" id="3.40.50.10910">
    <property type="entry name" value="Amidohydrolase"/>
    <property type="match status" value="1"/>
</dbReference>
<dbReference type="InterPro" id="IPR011059">
    <property type="entry name" value="Metal-dep_hydrolase_composite"/>
</dbReference>
<comment type="caution">
    <text evidence="1">The sequence shown here is derived from an EMBL/GenBank/DDBJ whole genome shotgun (WGS) entry which is preliminary data.</text>
</comment>
<dbReference type="InterPro" id="IPR032466">
    <property type="entry name" value="Metal_Hydrolase"/>
</dbReference>